<dbReference type="InterPro" id="IPR025220">
    <property type="entry name" value="NFRKB_WH_1"/>
</dbReference>
<feature type="region of interest" description="Disordered" evidence="3">
    <location>
        <begin position="207"/>
        <end position="232"/>
    </location>
</feature>
<dbReference type="EMBL" id="GDHC01006119">
    <property type="protein sequence ID" value="JAQ12510.1"/>
    <property type="molecule type" value="Transcribed_RNA"/>
</dbReference>
<accession>A0A146M1P6</accession>
<feature type="region of interest" description="Disordered" evidence="3">
    <location>
        <begin position="1627"/>
        <end position="1647"/>
    </location>
</feature>
<feature type="region of interest" description="Disordered" evidence="3">
    <location>
        <begin position="905"/>
        <end position="928"/>
    </location>
</feature>
<feature type="region of interest" description="Disordered" evidence="3">
    <location>
        <begin position="1030"/>
        <end position="1084"/>
    </location>
</feature>
<gene>
    <name evidence="5" type="primary">nfrkb</name>
    <name evidence="5" type="ORF">g.82401</name>
</gene>
<evidence type="ECO:0000256" key="2">
    <source>
        <dbReference type="ARBA" id="ARBA00023242"/>
    </source>
</evidence>
<feature type="compositionally biased region" description="Polar residues" evidence="3">
    <location>
        <begin position="1033"/>
        <end position="1043"/>
    </location>
</feature>
<dbReference type="GO" id="GO:0002020">
    <property type="term" value="F:protease binding"/>
    <property type="evidence" value="ECO:0007669"/>
    <property type="project" value="TreeGrafter"/>
</dbReference>
<protein>
    <submittedName>
        <fullName evidence="5">Nuclear factor related to kappa-B-binding protein</fullName>
    </submittedName>
</protein>
<dbReference type="InterPro" id="IPR057748">
    <property type="entry name" value="NFRKB_WH_2"/>
</dbReference>
<feature type="domain" description="DEUBAD" evidence="4">
    <location>
        <begin position="45"/>
        <end position="161"/>
    </location>
</feature>
<feature type="region of interest" description="Disordered" evidence="3">
    <location>
        <begin position="379"/>
        <end position="406"/>
    </location>
</feature>
<feature type="compositionally biased region" description="Basic residues" evidence="3">
    <location>
        <begin position="906"/>
        <end position="916"/>
    </location>
</feature>
<feature type="region of interest" description="Disordered" evidence="3">
    <location>
        <begin position="730"/>
        <end position="752"/>
    </location>
</feature>
<feature type="region of interest" description="Disordered" evidence="3">
    <location>
        <begin position="168"/>
        <end position="188"/>
    </location>
</feature>
<evidence type="ECO:0000259" key="4">
    <source>
        <dbReference type="PROSITE" id="PS51916"/>
    </source>
</evidence>
<reference evidence="5" key="1">
    <citation type="journal article" date="2016" name="Gigascience">
        <title>De novo construction of an expanded transcriptome assembly for the western tarnished plant bug, Lygus hesperus.</title>
        <authorList>
            <person name="Tassone E.E."/>
            <person name="Geib S.M."/>
            <person name="Hall B."/>
            <person name="Fabrick J.A."/>
            <person name="Brent C.S."/>
            <person name="Hull J.J."/>
        </authorList>
    </citation>
    <scope>NUCLEOTIDE SEQUENCE</scope>
</reference>
<keyword evidence="2" id="KW-0539">Nucleus</keyword>
<dbReference type="InterPro" id="IPR038106">
    <property type="entry name" value="NFRKB_winged_sf"/>
</dbReference>
<dbReference type="Gene3D" id="1.10.10.2430">
    <property type="entry name" value="NFRKB winged helix-like domain"/>
    <property type="match status" value="1"/>
</dbReference>
<dbReference type="GO" id="GO:0031011">
    <property type="term" value="C:Ino80 complex"/>
    <property type="evidence" value="ECO:0007669"/>
    <property type="project" value="InterPro"/>
</dbReference>
<feature type="compositionally biased region" description="Basic residues" evidence="3">
    <location>
        <begin position="394"/>
        <end position="405"/>
    </location>
</feature>
<dbReference type="Pfam" id="PF25793">
    <property type="entry name" value="WHD_2nd_NFRKB"/>
    <property type="match status" value="1"/>
</dbReference>
<evidence type="ECO:0000256" key="3">
    <source>
        <dbReference type="SAM" id="MobiDB-lite"/>
    </source>
</evidence>
<name>A0A146M1P6_LYGHE</name>
<feature type="compositionally biased region" description="Acidic residues" evidence="3">
    <location>
        <begin position="207"/>
        <end position="217"/>
    </location>
</feature>
<dbReference type="PANTHER" id="PTHR13052:SF3">
    <property type="entry name" value="NUCLEAR FACTOR RELATED TO KAPPA-B-BINDING PROTEIN"/>
    <property type="match status" value="1"/>
</dbReference>
<feature type="region of interest" description="Disordered" evidence="3">
    <location>
        <begin position="1"/>
        <end position="32"/>
    </location>
</feature>
<organism evidence="5">
    <name type="scientific">Lygus hesperus</name>
    <name type="common">Western plant bug</name>
    <dbReference type="NCBI Taxonomy" id="30085"/>
    <lineage>
        <taxon>Eukaryota</taxon>
        <taxon>Metazoa</taxon>
        <taxon>Ecdysozoa</taxon>
        <taxon>Arthropoda</taxon>
        <taxon>Hexapoda</taxon>
        <taxon>Insecta</taxon>
        <taxon>Pterygota</taxon>
        <taxon>Neoptera</taxon>
        <taxon>Paraneoptera</taxon>
        <taxon>Hemiptera</taxon>
        <taxon>Heteroptera</taxon>
        <taxon>Panheteroptera</taxon>
        <taxon>Cimicomorpha</taxon>
        <taxon>Miridae</taxon>
        <taxon>Mirini</taxon>
        <taxon>Lygus</taxon>
    </lineage>
</organism>
<dbReference type="PROSITE" id="PS51916">
    <property type="entry name" value="DEUBAD"/>
    <property type="match status" value="1"/>
</dbReference>
<evidence type="ECO:0000313" key="5">
    <source>
        <dbReference type="EMBL" id="JAQ12510.1"/>
    </source>
</evidence>
<evidence type="ECO:0000256" key="1">
    <source>
        <dbReference type="ARBA" id="ARBA00004123"/>
    </source>
</evidence>
<sequence length="1647" mass="179821">MAVWGENWSSGSDTDESGSSYHSDDSSQSGRMESARILGETFHFPQGLCDNPEIFKEVLSIDTWNNFTLEQRQHLENFLPTFPENDEEEKEKTLGLLFNRENIKFGNPLTDFHNQLQSAYFRPDLARMRSLLRKAQYKDYKRAERWRIFELLKSVLSSRQRLVDAVINGEKTKPCPPPPKKPRTSQLSQNVKNRYFQELALIREEVGESDLSSEDESYPGGPSLGHTKKLRRTSTVSELLESDAATPILGTLCTGPNPWDPSGKPQHNPYAHPEQSYAQILAQHTKRRTNREDHPDLHTEGITLQDVALRCKFLKKPTSKPIVQRKIKMKVVRSQSVSSPAVEEEIDEVTDIEENFIKQEEEEESKVDIEALDELPLPPVSVLHKPHSSSSSHSHNHGSISKHHSISSSSKISSLLLSKKIKVEHSEPIPSIKKTVSLFEPELKKSRSDSTESRKSKTSDSVDSLIKKIKLEPDPLSPKKVKVEPVEIPLTTIKAEPPPTPITPVTPLIPPLSSSTQQTVISSQPTIFSTSPVKITPSTRILTPATLSDLDGYNMMDLPIDFDETPPVDLDDIKPHPELMQETHACFFSLIRDILLSTPDHRIEMKELELRVKAWASSPIGPINQWYTPQLESQLASAVLFLAGDLTEALPDDYVPYMEWKSNVGAYQWIGAGRDSDHRLSVLCSLWLDRGADRGGPSTTTVATTTTTIATTTITTTTTVATTTTTSNATTQVGITPDPPPRGPAVQPTSPRKKELFRLQEKQRYEIPHKAFSYNVGGAETTVGPVRSQQTGNLSRARGHTLLVEDRPKHVTILELVRDAVARLPNAQGTRADIVTLLKDSQYLTDSAPEGMLSSVVSSALDRLHYEHDPIVKYDTKRKIWMYLHKGRSAEEHERMHALGVDVKPTRPKSARKPPKPKKEAVPKTATATVSTAVDPNVITEVPVSVTDSSTSTTTSTVPVTSGNVPLVPSPLVVQAKPKTTLKTTPAAAATKKVTAEGVKTMLGKTKLKLQESSAALTAQQQLARLQAATSLPQTSSVGTSPKKTAELSKTAPTSIVPPRSVLHEPTSVSTSTVKSQTPSMTKKVGNQTVTLSAEQPGKQSGKSIVKVITSQGTSQSVRTMQRLNQQVSQQQILQLKQQLMAESPNLLQKSQMKKPNTTGPQQLLVRMQGEQGAPGPGQVIVINQQQILVDSPQLAQQLKQQPKQLQQFLSKQQVQVQQVDSQVQQSSAQTTQTTGTTNTVQKVTPHQQQQLNQLILNKQQQILIGDQQKGGKGQSQMILMKQQGTPVSSADGSKPHVQQMILAVKPGTDGEGTQITPQQLHQMIVLNKQQNQQQIYMVKPDQKSLQVITQQPLKAQTQQLTLAQIQQLQQQQQRSAGTSAILNTSRVVAQVSSASVNTAATALFKPQVVTGSSGTQMVAKVVTSSQNPVLTMENLLAQHKQQSVTQQAGVRLPAVSRALTSQYVVSLPQTRVVQTTVQQVVATTSATGVMAVTTMGNTEASKIAASQGVRIPGLNLANIAGKQVLLASKPHVGGSVQGQNVLLGNAGGQALLVGGNQQGTVTVLQQGSQQILLPPGVVKTIQGLKVIPLAQGKPNQGQPGRHQMIARISGMRPVLATNIVQEAVPTSQTPQTVQLTQPSSSTQSKD</sequence>
<feature type="compositionally biased region" description="Low complexity" evidence="3">
    <location>
        <begin position="1066"/>
        <end position="1080"/>
    </location>
</feature>
<feature type="compositionally biased region" description="Low complexity" evidence="3">
    <location>
        <begin position="9"/>
        <end position="29"/>
    </location>
</feature>
<dbReference type="Pfam" id="PF14465">
    <property type="entry name" value="WHD_1st_NFRKB"/>
    <property type="match status" value="1"/>
</dbReference>
<dbReference type="InterPro" id="IPR044867">
    <property type="entry name" value="DEUBAD_dom"/>
</dbReference>
<dbReference type="PANTHER" id="PTHR13052">
    <property type="entry name" value="NFRKB-RELATED"/>
    <property type="match status" value="1"/>
</dbReference>
<proteinExistence type="predicted"/>
<feature type="region of interest" description="Disordered" evidence="3">
    <location>
        <begin position="442"/>
        <end position="462"/>
    </location>
</feature>
<dbReference type="InterPro" id="IPR024867">
    <property type="entry name" value="NFRKB"/>
</dbReference>
<comment type="subcellular location">
    <subcellularLocation>
        <location evidence="1">Nucleus</location>
    </subcellularLocation>
</comment>
<dbReference type="CDD" id="cd21865">
    <property type="entry name" value="DEUBAD_NFRKB"/>
    <property type="match status" value="1"/>
</dbReference>